<dbReference type="SUPFAM" id="SSF47240">
    <property type="entry name" value="Ferritin-like"/>
    <property type="match status" value="1"/>
</dbReference>
<proteinExistence type="predicted"/>
<dbReference type="InterPro" id="IPR009078">
    <property type="entry name" value="Ferritin-like_SF"/>
</dbReference>
<accession>A0A8S5MX96</accession>
<dbReference type="EMBL" id="BK015008">
    <property type="protein sequence ID" value="DAD86824.1"/>
    <property type="molecule type" value="Genomic_DNA"/>
</dbReference>
<evidence type="ECO:0000313" key="1">
    <source>
        <dbReference type="EMBL" id="DAD86824.1"/>
    </source>
</evidence>
<sequence length="102" mass="11677">MKLINDLSDQICEEIADAEKYAKWALAVKDDMPTVAQTLYTISGQELTHASMLHDLVVRAISDYKAKHGDPPADMLTLYTYLHGKQIDKTERVKRYQDMYKA</sequence>
<protein>
    <submittedName>
        <fullName evidence="1">NEUTROPHIL-ACTIVATING PROTEIN A, four-helix bundle, METAL TRANSPORT</fullName>
    </submittedName>
</protein>
<organism evidence="1">
    <name type="scientific">Siphoviridae sp. ct91l7</name>
    <dbReference type="NCBI Taxonomy" id="2826173"/>
    <lineage>
        <taxon>Viruses</taxon>
        <taxon>Duplodnaviria</taxon>
        <taxon>Heunggongvirae</taxon>
        <taxon>Uroviricota</taxon>
        <taxon>Caudoviricetes</taxon>
    </lineage>
</organism>
<reference evidence="1" key="1">
    <citation type="journal article" date="2021" name="Proc. Natl. Acad. Sci. U.S.A.">
        <title>A Catalog of Tens of Thousands of Viruses from Human Metagenomes Reveals Hidden Associations with Chronic Diseases.</title>
        <authorList>
            <person name="Tisza M.J."/>
            <person name="Buck C.B."/>
        </authorList>
    </citation>
    <scope>NUCLEOTIDE SEQUENCE</scope>
    <source>
        <strain evidence="1">Ct91l7</strain>
    </source>
</reference>
<name>A0A8S5MX96_9CAUD</name>